<evidence type="ECO:0000259" key="4">
    <source>
        <dbReference type="Pfam" id="PF00264"/>
    </source>
</evidence>
<feature type="domain" description="Tyrosinase copper-binding" evidence="4">
    <location>
        <begin position="93"/>
        <end position="280"/>
    </location>
</feature>
<dbReference type="PANTHER" id="PTHR11474">
    <property type="entry name" value="TYROSINASE FAMILY MEMBER"/>
    <property type="match status" value="1"/>
</dbReference>
<dbReference type="InterPro" id="IPR002227">
    <property type="entry name" value="Tyrosinase_Cu-bd"/>
</dbReference>
<name>A0ABN8LUS6_9CNID</name>
<feature type="chain" id="PRO_5047317428" description="Tyrosinase copper-binding domain-containing protein" evidence="3">
    <location>
        <begin position="22"/>
        <end position="322"/>
    </location>
</feature>
<keyword evidence="3" id="KW-0732">Signal</keyword>
<dbReference type="Gene3D" id="1.10.1280.10">
    <property type="entry name" value="Di-copper center containing domain from catechol oxidase"/>
    <property type="match status" value="1"/>
</dbReference>
<keyword evidence="6" id="KW-1185">Reference proteome</keyword>
<evidence type="ECO:0000313" key="5">
    <source>
        <dbReference type="EMBL" id="CAH3019531.1"/>
    </source>
</evidence>
<feature type="signal peptide" evidence="3">
    <location>
        <begin position="1"/>
        <end position="21"/>
    </location>
</feature>
<evidence type="ECO:0000256" key="2">
    <source>
        <dbReference type="ARBA" id="ARBA00023008"/>
    </source>
</evidence>
<protein>
    <recommendedName>
        <fullName evidence="4">Tyrosinase copper-binding domain-containing protein</fullName>
    </recommendedName>
</protein>
<dbReference type="PRINTS" id="PR00092">
    <property type="entry name" value="TYROSINASE"/>
</dbReference>
<dbReference type="Proteomes" id="UP001159427">
    <property type="component" value="Unassembled WGS sequence"/>
</dbReference>
<dbReference type="EMBL" id="CALNXI010000118">
    <property type="protein sequence ID" value="CAH3019531.1"/>
    <property type="molecule type" value="Genomic_DNA"/>
</dbReference>
<comment type="caution">
    <text evidence="5">The sequence shown here is derived from an EMBL/GenBank/DDBJ whole genome shotgun (WGS) entry which is preliminary data.</text>
</comment>
<keyword evidence="2" id="KW-0186">Copper</keyword>
<evidence type="ECO:0000256" key="1">
    <source>
        <dbReference type="ARBA" id="ARBA00022723"/>
    </source>
</evidence>
<accession>A0ABN8LUS6</accession>
<dbReference type="Pfam" id="PF00264">
    <property type="entry name" value="Tyrosinase"/>
    <property type="match status" value="1"/>
</dbReference>
<proteinExistence type="predicted"/>
<evidence type="ECO:0000256" key="3">
    <source>
        <dbReference type="SAM" id="SignalP"/>
    </source>
</evidence>
<dbReference type="SUPFAM" id="SSF48056">
    <property type="entry name" value="Di-copper centre-containing domain"/>
    <property type="match status" value="1"/>
</dbReference>
<reference evidence="5 6" key="1">
    <citation type="submission" date="2022-05" db="EMBL/GenBank/DDBJ databases">
        <authorList>
            <consortium name="Genoscope - CEA"/>
            <person name="William W."/>
        </authorList>
    </citation>
    <scope>NUCLEOTIDE SEQUENCE [LARGE SCALE GENOMIC DNA]</scope>
</reference>
<organism evidence="5 6">
    <name type="scientific">Porites evermanni</name>
    <dbReference type="NCBI Taxonomy" id="104178"/>
    <lineage>
        <taxon>Eukaryota</taxon>
        <taxon>Metazoa</taxon>
        <taxon>Cnidaria</taxon>
        <taxon>Anthozoa</taxon>
        <taxon>Hexacorallia</taxon>
        <taxon>Scleractinia</taxon>
        <taxon>Fungiina</taxon>
        <taxon>Poritidae</taxon>
        <taxon>Porites</taxon>
    </lineage>
</organism>
<dbReference type="InterPro" id="IPR050316">
    <property type="entry name" value="Tyrosinase/Hemocyanin"/>
</dbReference>
<sequence>MRLRHYWFIVCLSNAWIVFEAGHSEKDTNDSSPMECKEGSFMLNTCEERCECKKGKLTSCYRVRKDFTKMTIEDRKRYINTYKLASVHPVVKKHYEKLIALHNTAGDQAKVPEAFLPFHRWFLVEMENVLRRIDCRVTLPYWDWSKNTHHWWRGTGDEDLWNPADHGLGGDGNYTDDNCVEDGAFSKDKWRLLDVSGGGCLRRKFTKDNLLYDIDHVKKTLSLPLEQFEQFEETVRVDYHLLPHNAIGGTMMNPLIAANAPELLLHHSFMDKLWYQWQNKGDEYKNVYFPSVPFKLYGSKYYGREWIDSSNLPGQVKVLYEE</sequence>
<gene>
    <name evidence="5" type="ORF">PEVE_00003026</name>
</gene>
<dbReference type="PANTHER" id="PTHR11474:SF126">
    <property type="entry name" value="TYROSINASE-LIKE PROTEIN TYR-1-RELATED"/>
    <property type="match status" value="1"/>
</dbReference>
<dbReference type="InterPro" id="IPR008922">
    <property type="entry name" value="Di-copper_centre_dom_sf"/>
</dbReference>
<evidence type="ECO:0000313" key="6">
    <source>
        <dbReference type="Proteomes" id="UP001159427"/>
    </source>
</evidence>
<keyword evidence="1" id="KW-0479">Metal-binding</keyword>